<gene>
    <name evidence="1" type="ORF">E5K00_06305</name>
</gene>
<dbReference type="EMBL" id="SRLC01000001">
    <property type="protein sequence ID" value="TGE24812.1"/>
    <property type="molecule type" value="Genomic_DNA"/>
</dbReference>
<dbReference type="OrthoDB" id="884723at2"/>
<sequence length="134" mass="14915">MASNLDYLDPTLIPLEEKVKAYLEAEEDLRKATVEAKSLPGTAATEAQANAAFEHRPATGSFDQHADEVEQRIQNLRDDLALLRREIIGMLPTRNEFVKVNLGYGPSRVGAFAVEHGPADHGSREPHYELRIVH</sequence>
<comment type="caution">
    <text evidence="1">The sequence shown here is derived from an EMBL/GenBank/DDBJ whole genome shotgun (WGS) entry which is preliminary data.</text>
</comment>
<dbReference type="Proteomes" id="UP000297549">
    <property type="component" value="Unassembled WGS sequence"/>
</dbReference>
<accession>A0A4Z0Q7Z3</accession>
<dbReference type="AlphaFoldDB" id="A0A4Z0Q7Z3"/>
<dbReference type="RefSeq" id="WP_135462391.1">
    <property type="nucleotide sequence ID" value="NZ_SRLC01000001.1"/>
</dbReference>
<proteinExistence type="predicted"/>
<name>A0A4Z0Q7Z3_9BACT</name>
<evidence type="ECO:0000313" key="2">
    <source>
        <dbReference type="Proteomes" id="UP000297549"/>
    </source>
</evidence>
<protein>
    <submittedName>
        <fullName evidence="1">Uncharacterized protein</fullName>
    </submittedName>
</protein>
<reference evidence="1 2" key="1">
    <citation type="submission" date="2019-04" db="EMBL/GenBank/DDBJ databases">
        <authorList>
            <person name="Feng G."/>
            <person name="Zhang J."/>
            <person name="Zhu H."/>
        </authorList>
    </citation>
    <scope>NUCLEOTIDE SEQUENCE [LARGE SCALE GENOMIC DNA]</scope>
    <source>
        <strain evidence="1 2">JCM 31653</strain>
    </source>
</reference>
<keyword evidence="2" id="KW-1185">Reference proteome</keyword>
<evidence type="ECO:0000313" key="1">
    <source>
        <dbReference type="EMBL" id="TGE24812.1"/>
    </source>
</evidence>
<organism evidence="1 2">
    <name type="scientific">Hymenobacter aquaticus</name>
    <dbReference type="NCBI Taxonomy" id="1867101"/>
    <lineage>
        <taxon>Bacteria</taxon>
        <taxon>Pseudomonadati</taxon>
        <taxon>Bacteroidota</taxon>
        <taxon>Cytophagia</taxon>
        <taxon>Cytophagales</taxon>
        <taxon>Hymenobacteraceae</taxon>
        <taxon>Hymenobacter</taxon>
    </lineage>
</organism>